<dbReference type="PROSITE" id="PS50043">
    <property type="entry name" value="HTH_LUXR_2"/>
    <property type="match status" value="1"/>
</dbReference>
<dbReference type="PRINTS" id="PR00038">
    <property type="entry name" value="HTHLUXR"/>
</dbReference>
<accession>A0A075P402</accession>
<organism evidence="5 6">
    <name type="scientific">Alteromonas australica</name>
    <dbReference type="NCBI Taxonomy" id="589873"/>
    <lineage>
        <taxon>Bacteria</taxon>
        <taxon>Pseudomonadati</taxon>
        <taxon>Pseudomonadota</taxon>
        <taxon>Gammaproteobacteria</taxon>
        <taxon>Alteromonadales</taxon>
        <taxon>Alteromonadaceae</taxon>
        <taxon>Alteromonas/Salinimonas group</taxon>
        <taxon>Alteromonas</taxon>
    </lineage>
</organism>
<dbReference type="GO" id="GO:0006355">
    <property type="term" value="P:regulation of DNA-templated transcription"/>
    <property type="evidence" value="ECO:0007669"/>
    <property type="project" value="InterPro"/>
</dbReference>
<dbReference type="eggNOG" id="COG2197">
    <property type="taxonomic scope" value="Bacteria"/>
</dbReference>
<evidence type="ECO:0000313" key="6">
    <source>
        <dbReference type="Proteomes" id="UP000056090"/>
    </source>
</evidence>
<reference evidence="5 6" key="1">
    <citation type="submission" date="2014-06" db="EMBL/GenBank/DDBJ databases">
        <title>Genomes of Alteromonas australica, a world apart.</title>
        <authorList>
            <person name="Gonzaga A."/>
            <person name="Lopez-Perez M."/>
            <person name="Rodriguez-Valera F."/>
        </authorList>
    </citation>
    <scope>NUCLEOTIDE SEQUENCE [LARGE SCALE GENOMIC DNA]</scope>
    <source>
        <strain evidence="5 6">H 17</strain>
    </source>
</reference>
<keyword evidence="6" id="KW-1185">Reference proteome</keyword>
<dbReference type="CDD" id="cd06170">
    <property type="entry name" value="LuxR_C_like"/>
    <property type="match status" value="1"/>
</dbReference>
<feature type="domain" description="HTH luxR-type" evidence="4">
    <location>
        <begin position="204"/>
        <end position="269"/>
    </location>
</feature>
<dbReference type="KEGG" id="aal:EP13_17875"/>
<dbReference type="PANTHER" id="PTHR44688">
    <property type="entry name" value="DNA-BINDING TRANSCRIPTIONAL ACTIVATOR DEVR_DOSR"/>
    <property type="match status" value="1"/>
</dbReference>
<sequence length="276" mass="31568">MTCKSGLTLMKNNDTNKFVDIVNAIGEPEFCHCLLAYFQHFIEFDSASAIHYRKDHVPELLYADLTPSEQTIFHARFLHGAYVASPAYQAYMQHAESGIYPWHTLMPEGFKDSQMYETYYRPSRIEDLLYLFVDCGELGYVQMSMGRYAPNPVFQEADIEEVNAVSDTIIGLFKKHMEMSQLKHTQQAQPLSSLVLDRVNALLDNFEPELLTKREQQIAKLVIMGHSSQSAADILCISPGTERVHRAKLYAKMNLRSNSELFSYFLEKLTQAGDEN</sequence>
<dbReference type="InterPro" id="IPR036388">
    <property type="entry name" value="WH-like_DNA-bd_sf"/>
</dbReference>
<dbReference type="Proteomes" id="UP000056090">
    <property type="component" value="Chromosome"/>
</dbReference>
<dbReference type="RefSeq" id="WP_044058396.1">
    <property type="nucleotide sequence ID" value="NZ_CAJXAX010000004.1"/>
</dbReference>
<dbReference type="EMBL" id="CP008849">
    <property type="protein sequence ID" value="AIG00399.1"/>
    <property type="molecule type" value="Genomic_DNA"/>
</dbReference>
<evidence type="ECO:0000256" key="1">
    <source>
        <dbReference type="ARBA" id="ARBA00023015"/>
    </source>
</evidence>
<dbReference type="KEGG" id="aaus:EP12_18675"/>
<evidence type="ECO:0000256" key="3">
    <source>
        <dbReference type="ARBA" id="ARBA00023163"/>
    </source>
</evidence>
<dbReference type="GO" id="GO:0003677">
    <property type="term" value="F:DNA binding"/>
    <property type="evidence" value="ECO:0007669"/>
    <property type="project" value="UniProtKB-KW"/>
</dbReference>
<evidence type="ECO:0000313" key="5">
    <source>
        <dbReference type="EMBL" id="AIG00399.1"/>
    </source>
</evidence>
<keyword evidence="2" id="KW-0238">DNA-binding</keyword>
<dbReference type="InterPro" id="IPR000792">
    <property type="entry name" value="Tscrpt_reg_LuxR_C"/>
</dbReference>
<keyword evidence="1" id="KW-0805">Transcription regulation</keyword>
<evidence type="ECO:0000259" key="4">
    <source>
        <dbReference type="PROSITE" id="PS50043"/>
    </source>
</evidence>
<dbReference type="OrthoDB" id="343383at2"/>
<dbReference type="PATRIC" id="fig|589873.4.peg.4070"/>
<gene>
    <name evidence="5" type="ORF">EP13_17875</name>
</gene>
<dbReference type="Pfam" id="PF00196">
    <property type="entry name" value="GerE"/>
    <property type="match status" value="1"/>
</dbReference>
<dbReference type="SMART" id="SM00421">
    <property type="entry name" value="HTH_LUXR"/>
    <property type="match status" value="1"/>
</dbReference>
<dbReference type="GeneID" id="78256748"/>
<protein>
    <recommendedName>
        <fullName evidence="4">HTH luxR-type domain-containing protein</fullName>
    </recommendedName>
</protein>
<dbReference type="InterPro" id="IPR016032">
    <property type="entry name" value="Sig_transdc_resp-reg_C-effctor"/>
</dbReference>
<dbReference type="SUPFAM" id="SSF46894">
    <property type="entry name" value="C-terminal effector domain of the bipartite response regulators"/>
    <property type="match status" value="1"/>
</dbReference>
<dbReference type="AlphaFoldDB" id="A0A075P402"/>
<evidence type="ECO:0000256" key="2">
    <source>
        <dbReference type="ARBA" id="ARBA00023125"/>
    </source>
</evidence>
<dbReference type="PANTHER" id="PTHR44688:SF16">
    <property type="entry name" value="DNA-BINDING TRANSCRIPTIONAL ACTIVATOR DEVR_DOSR"/>
    <property type="match status" value="1"/>
</dbReference>
<proteinExistence type="predicted"/>
<dbReference type="Gene3D" id="1.10.10.10">
    <property type="entry name" value="Winged helix-like DNA-binding domain superfamily/Winged helix DNA-binding domain"/>
    <property type="match status" value="1"/>
</dbReference>
<keyword evidence="3" id="KW-0804">Transcription</keyword>
<name>A0A075P402_9ALTE</name>